<dbReference type="InterPro" id="IPR016187">
    <property type="entry name" value="CTDL_fold"/>
</dbReference>
<dbReference type="GO" id="GO:0030246">
    <property type="term" value="F:carbohydrate binding"/>
    <property type="evidence" value="ECO:0007669"/>
    <property type="project" value="UniProtKB-KW"/>
</dbReference>
<proteinExistence type="predicted"/>
<keyword evidence="1" id="KW-0430">Lectin</keyword>
<evidence type="ECO:0000259" key="4">
    <source>
        <dbReference type="PROSITE" id="PS50041"/>
    </source>
</evidence>
<dbReference type="STRING" id="7395.A0A1A9VBX3"/>
<reference evidence="5" key="1">
    <citation type="submission" date="2020-05" db="UniProtKB">
        <authorList>
            <consortium name="EnsemblMetazoa"/>
        </authorList>
    </citation>
    <scope>IDENTIFICATION</scope>
    <source>
        <strain evidence="5">TTRI</strain>
    </source>
</reference>
<dbReference type="CDD" id="cd00037">
    <property type="entry name" value="CLECT"/>
    <property type="match status" value="2"/>
</dbReference>
<sequence length="303" mass="35767">MKAFFFLSLVFYINQCNSIPQRYMILDNLPIYVDTDYKVNWFQAWNECASRNMYLISLDSEQKSKDLANALRKDCDTGTYPRLWLGGNDLATEGQYVWSSTGKPFDYVNWSPGNPDNDGGNEHCAYIWEKTNFQWNDGNCTVKMGFICEEHPYNWFEAWNECASKNMSLITLDSEQKEKILIKLLREMFNSTRNLWLGANDLAEEHKFTWISTGTVFDYSNWSLNNRNYHNKTDWLVRNPDNYENNEHCVHYWKESDFEWNDNVCGIKMGLICEDHHITQLMKEELKSCCEFLHKGIGRRGIM</sequence>
<dbReference type="InterPro" id="IPR001304">
    <property type="entry name" value="C-type_lectin-like"/>
</dbReference>
<dbReference type="AlphaFoldDB" id="A0A1A9VBX3"/>
<dbReference type="Gene3D" id="3.10.100.10">
    <property type="entry name" value="Mannose-Binding Protein A, subunit A"/>
    <property type="match status" value="2"/>
</dbReference>
<evidence type="ECO:0000256" key="3">
    <source>
        <dbReference type="SAM" id="SignalP"/>
    </source>
</evidence>
<dbReference type="PROSITE" id="PS50041">
    <property type="entry name" value="C_TYPE_LECTIN_2"/>
    <property type="match status" value="2"/>
</dbReference>
<dbReference type="Proteomes" id="UP000078200">
    <property type="component" value="Unassembled WGS sequence"/>
</dbReference>
<evidence type="ECO:0000313" key="5">
    <source>
        <dbReference type="EnsemblMetazoa" id="GAUT032322-PA"/>
    </source>
</evidence>
<keyword evidence="2" id="KW-1015">Disulfide bond</keyword>
<evidence type="ECO:0000256" key="2">
    <source>
        <dbReference type="ARBA" id="ARBA00023157"/>
    </source>
</evidence>
<dbReference type="InterPro" id="IPR051663">
    <property type="entry name" value="CLec_Tetranectin-domain"/>
</dbReference>
<feature type="signal peptide" evidence="3">
    <location>
        <begin position="1"/>
        <end position="18"/>
    </location>
</feature>
<dbReference type="InterPro" id="IPR016186">
    <property type="entry name" value="C-type_lectin-like/link_sf"/>
</dbReference>
<evidence type="ECO:0000256" key="1">
    <source>
        <dbReference type="ARBA" id="ARBA00022734"/>
    </source>
</evidence>
<protein>
    <recommendedName>
        <fullName evidence="4">C-type lectin domain-containing protein</fullName>
    </recommendedName>
</protein>
<dbReference type="PANTHER" id="PTHR22799:SF6">
    <property type="entry name" value="C-TYPE LECTIN DOMAIN FAMILY 4 MEMBER M-LIKE"/>
    <property type="match status" value="1"/>
</dbReference>
<keyword evidence="3" id="KW-0732">Signal</keyword>
<dbReference type="InterPro" id="IPR018378">
    <property type="entry name" value="C-type_lectin_CS"/>
</dbReference>
<keyword evidence="6" id="KW-1185">Reference proteome</keyword>
<dbReference type="EnsemblMetazoa" id="GAUT032322-RA">
    <property type="protein sequence ID" value="GAUT032322-PA"/>
    <property type="gene ID" value="GAUT032322"/>
</dbReference>
<organism evidence="5 6">
    <name type="scientific">Glossina austeni</name>
    <name type="common">Savannah tsetse fly</name>
    <dbReference type="NCBI Taxonomy" id="7395"/>
    <lineage>
        <taxon>Eukaryota</taxon>
        <taxon>Metazoa</taxon>
        <taxon>Ecdysozoa</taxon>
        <taxon>Arthropoda</taxon>
        <taxon>Hexapoda</taxon>
        <taxon>Insecta</taxon>
        <taxon>Pterygota</taxon>
        <taxon>Neoptera</taxon>
        <taxon>Endopterygota</taxon>
        <taxon>Diptera</taxon>
        <taxon>Brachycera</taxon>
        <taxon>Muscomorpha</taxon>
        <taxon>Hippoboscoidea</taxon>
        <taxon>Glossinidae</taxon>
        <taxon>Glossina</taxon>
    </lineage>
</organism>
<feature type="domain" description="C-type lectin" evidence="4">
    <location>
        <begin position="32"/>
        <end position="149"/>
    </location>
</feature>
<name>A0A1A9VBX3_GLOAU</name>
<dbReference type="VEuPathDB" id="VectorBase:GAUT032322"/>
<dbReference type="PANTHER" id="PTHR22799">
    <property type="entry name" value="TETRANECTIN-RELATED"/>
    <property type="match status" value="1"/>
</dbReference>
<dbReference type="SUPFAM" id="SSF56436">
    <property type="entry name" value="C-type lectin-like"/>
    <property type="match status" value="2"/>
</dbReference>
<accession>A0A1A9VBX3</accession>
<dbReference type="SMART" id="SM00034">
    <property type="entry name" value="CLECT"/>
    <property type="match status" value="2"/>
</dbReference>
<feature type="domain" description="C-type lectin" evidence="4">
    <location>
        <begin position="154"/>
        <end position="274"/>
    </location>
</feature>
<feature type="chain" id="PRO_5008399236" description="C-type lectin domain-containing protein" evidence="3">
    <location>
        <begin position="19"/>
        <end position="303"/>
    </location>
</feature>
<evidence type="ECO:0000313" key="6">
    <source>
        <dbReference type="Proteomes" id="UP000078200"/>
    </source>
</evidence>
<dbReference type="PROSITE" id="PS00615">
    <property type="entry name" value="C_TYPE_LECTIN_1"/>
    <property type="match status" value="2"/>
</dbReference>
<dbReference type="Pfam" id="PF00059">
    <property type="entry name" value="Lectin_C"/>
    <property type="match status" value="2"/>
</dbReference>